<dbReference type="GO" id="GO:0043709">
    <property type="term" value="P:cell adhesion involved in single-species biofilm formation"/>
    <property type="evidence" value="ECO:0007669"/>
    <property type="project" value="TreeGrafter"/>
</dbReference>
<dbReference type="InterPro" id="IPR029016">
    <property type="entry name" value="GAF-like_dom_sf"/>
</dbReference>
<dbReference type="Proteomes" id="UP000198694">
    <property type="component" value="Unassembled WGS sequence"/>
</dbReference>
<dbReference type="GO" id="GO:0052621">
    <property type="term" value="F:diguanylate cyclase activity"/>
    <property type="evidence" value="ECO:0007669"/>
    <property type="project" value="TreeGrafter"/>
</dbReference>
<dbReference type="STRING" id="407036.SAMN05216243_3170"/>
<dbReference type="GO" id="GO:1902201">
    <property type="term" value="P:negative regulation of bacterial-type flagellum-dependent cell motility"/>
    <property type="evidence" value="ECO:0007669"/>
    <property type="project" value="TreeGrafter"/>
</dbReference>
<keyword evidence="3" id="KW-1185">Reference proteome</keyword>
<dbReference type="PROSITE" id="PS50887">
    <property type="entry name" value="GGDEF"/>
    <property type="match status" value="1"/>
</dbReference>
<dbReference type="SUPFAM" id="SSF55781">
    <property type="entry name" value="GAF domain-like"/>
    <property type="match status" value="2"/>
</dbReference>
<dbReference type="InterPro" id="IPR000160">
    <property type="entry name" value="GGDEF_dom"/>
</dbReference>
<evidence type="ECO:0000313" key="2">
    <source>
        <dbReference type="EMBL" id="SDK43705.1"/>
    </source>
</evidence>
<dbReference type="InterPro" id="IPR050469">
    <property type="entry name" value="Diguanylate_Cyclase"/>
</dbReference>
<dbReference type="SUPFAM" id="SSF55073">
    <property type="entry name" value="Nucleotide cyclase"/>
    <property type="match status" value="1"/>
</dbReference>
<sequence length="630" mass="71982">MKTNNRQARFEFWNYIIEGFINESNVSVDTKVTEICRKVKQFLSLEYAAVYLYDPWKNSYFLHTDSEKDEEVLLSELAEEAVNMNNTPFDNRKIFSGKPVLKEQTFLDSLLISLEEDEVIVGYFFAATVNSEHMETNILEFQEVAGEISSVINSMNVHARMAQNANRFEVLYRVTAKFHSSINTNHVLGEVINTLKGVYPRFEYFLFLSQDFPSNGELPIKELIYNDNVTNKVSVHAFLTGEVQIEEDHEVSETCLYAPLKGTQGVYGVLQIISPAAVVFPKEEVEFITSLANAAGNALENTRLYQQSKQLIEDLQLINETSHTLNSNLRLIETTSFMNRQIKDKFGAQEIGFILYKEDEEEEYEILDGSTDYFLLKGSNKFLPTILDLLQKQHDSVFIGDFSIKYPNIPLPFHSVMAIPMVQSKQIKGAIIALHKQPYYFSFESFKLIQSLVHHSTLAFVNSMLREKLEHLVITDYLTSLYSRKYLDEQLQEHLKSDEQGSFLLIDIDDFKKFNDTYGHEVGDELIIQVANIMKGHLGKEDFAARWGGEELAVYLPNASMEDGLETAHQLVRQVEAFTEPTVTISVGVSSWEKNHKDLARSIFDRADEALYEAKKLGKNCVAKAKHTAE</sequence>
<feature type="domain" description="GGDEF" evidence="1">
    <location>
        <begin position="499"/>
        <end position="627"/>
    </location>
</feature>
<dbReference type="RefSeq" id="WP_245690170.1">
    <property type="nucleotide sequence ID" value="NZ_FNFL01000006.1"/>
</dbReference>
<dbReference type="CDD" id="cd01949">
    <property type="entry name" value="GGDEF"/>
    <property type="match status" value="1"/>
</dbReference>
<accession>A0A1G9BXM0</accession>
<dbReference type="EMBL" id="FNFL01000006">
    <property type="protein sequence ID" value="SDK43705.1"/>
    <property type="molecule type" value="Genomic_DNA"/>
</dbReference>
<dbReference type="Pfam" id="PF01590">
    <property type="entry name" value="GAF"/>
    <property type="match status" value="1"/>
</dbReference>
<dbReference type="AlphaFoldDB" id="A0A1G9BXM0"/>
<dbReference type="Pfam" id="PF00990">
    <property type="entry name" value="GGDEF"/>
    <property type="match status" value="1"/>
</dbReference>
<dbReference type="PANTHER" id="PTHR45138">
    <property type="entry name" value="REGULATORY COMPONENTS OF SENSORY TRANSDUCTION SYSTEM"/>
    <property type="match status" value="1"/>
</dbReference>
<dbReference type="GO" id="GO:0005886">
    <property type="term" value="C:plasma membrane"/>
    <property type="evidence" value="ECO:0007669"/>
    <property type="project" value="TreeGrafter"/>
</dbReference>
<protein>
    <submittedName>
        <fullName evidence="2">Diguanylate cyclase (GGDEF) domain-containing protein</fullName>
    </submittedName>
</protein>
<reference evidence="2 3" key="1">
    <citation type="submission" date="2016-10" db="EMBL/GenBank/DDBJ databases">
        <authorList>
            <person name="de Groot N.N."/>
        </authorList>
    </citation>
    <scope>NUCLEOTIDE SEQUENCE [LARGE SCALE GENOMIC DNA]</scope>
    <source>
        <strain evidence="2 3">CGMCC 1.6502</strain>
    </source>
</reference>
<name>A0A1G9BXM0_9BACI</name>
<dbReference type="SMART" id="SM00267">
    <property type="entry name" value="GGDEF"/>
    <property type="match status" value="1"/>
</dbReference>
<gene>
    <name evidence="2" type="ORF">SAMN05216243_3170</name>
</gene>
<dbReference type="InterPro" id="IPR003018">
    <property type="entry name" value="GAF"/>
</dbReference>
<dbReference type="FunFam" id="3.30.70.270:FF:000001">
    <property type="entry name" value="Diguanylate cyclase domain protein"/>
    <property type="match status" value="1"/>
</dbReference>
<dbReference type="Gene3D" id="3.30.450.40">
    <property type="match status" value="2"/>
</dbReference>
<proteinExistence type="predicted"/>
<dbReference type="NCBIfam" id="TIGR00254">
    <property type="entry name" value="GGDEF"/>
    <property type="match status" value="1"/>
</dbReference>
<evidence type="ECO:0000313" key="3">
    <source>
        <dbReference type="Proteomes" id="UP000198694"/>
    </source>
</evidence>
<evidence type="ECO:0000259" key="1">
    <source>
        <dbReference type="PROSITE" id="PS50887"/>
    </source>
</evidence>
<dbReference type="PANTHER" id="PTHR45138:SF9">
    <property type="entry name" value="DIGUANYLATE CYCLASE DGCM-RELATED"/>
    <property type="match status" value="1"/>
</dbReference>
<dbReference type="Gene3D" id="3.30.70.270">
    <property type="match status" value="1"/>
</dbReference>
<dbReference type="InterPro" id="IPR043128">
    <property type="entry name" value="Rev_trsase/Diguanyl_cyclase"/>
</dbReference>
<dbReference type="InterPro" id="IPR029787">
    <property type="entry name" value="Nucleotide_cyclase"/>
</dbReference>
<organism evidence="2 3">
    <name type="scientific">Sediminibacillus albus</name>
    <dbReference type="NCBI Taxonomy" id="407036"/>
    <lineage>
        <taxon>Bacteria</taxon>
        <taxon>Bacillati</taxon>
        <taxon>Bacillota</taxon>
        <taxon>Bacilli</taxon>
        <taxon>Bacillales</taxon>
        <taxon>Bacillaceae</taxon>
        <taxon>Sediminibacillus</taxon>
    </lineage>
</organism>